<dbReference type="AlphaFoldDB" id="A0A9X0W8T6"/>
<comment type="caution">
    <text evidence="2">The sequence shown here is derived from an EMBL/GenBank/DDBJ whole genome shotgun (WGS) entry which is preliminary data.</text>
</comment>
<dbReference type="SUPFAM" id="SSF103501">
    <property type="entry name" value="Respiratory nitrate reductase 1 gamma chain"/>
    <property type="match status" value="1"/>
</dbReference>
<dbReference type="EMBL" id="NRRY01000018">
    <property type="protein sequence ID" value="MBK1619152.1"/>
    <property type="molecule type" value="Genomic_DNA"/>
</dbReference>
<protein>
    <submittedName>
        <fullName evidence="2">Adenylyl-sulfate reductase</fullName>
    </submittedName>
</protein>
<reference evidence="2 3" key="1">
    <citation type="journal article" date="2020" name="Microorganisms">
        <title>Osmotic Adaptation and Compatible Solute Biosynthesis of Phototrophic Bacteria as Revealed from Genome Analyses.</title>
        <authorList>
            <person name="Imhoff J.F."/>
            <person name="Rahn T."/>
            <person name="Kunzel S."/>
            <person name="Keller A."/>
            <person name="Neulinger S.C."/>
        </authorList>
    </citation>
    <scope>NUCLEOTIDE SEQUENCE [LARGE SCALE GENOMIC DNA]</scope>
    <source>
        <strain evidence="2 3">DSM 25653</strain>
    </source>
</reference>
<evidence type="ECO:0000313" key="3">
    <source>
        <dbReference type="Proteomes" id="UP001138768"/>
    </source>
</evidence>
<proteinExistence type="predicted"/>
<sequence length="265" mass="29656">MQGYIILMVLLVAGGTVVDMVLKKNAKYFFENARKAKTQAKRSVSGAEKTSLAVQTLAKEVLTSGEFANPQRRLSHLFTMYGFILFIVTTAILIFGYPTPADQAPAILPLLWHLGALMLCFGGYWFWFRIRVDVSAEGNPWYRIVRADMFILSLLAMATFGLIWSVLQAGGAGGLSTFFFVLFIAATTFLFGTVYWSKFAHMFFKPAAAYQKRVIKADGSRENLPEIPELTDPAVKEMYPDIPEYMGDKPPYMGLGINREAPSHY</sequence>
<keyword evidence="3" id="KW-1185">Reference proteome</keyword>
<organism evidence="2 3">
    <name type="scientific">Lamprobacter modestohalophilus</name>
    <dbReference type="NCBI Taxonomy" id="1064514"/>
    <lineage>
        <taxon>Bacteria</taxon>
        <taxon>Pseudomonadati</taxon>
        <taxon>Pseudomonadota</taxon>
        <taxon>Gammaproteobacteria</taxon>
        <taxon>Chromatiales</taxon>
        <taxon>Chromatiaceae</taxon>
        <taxon>Lamprobacter</taxon>
    </lineage>
</organism>
<accession>A0A9X0W8T6</accession>
<name>A0A9X0W8T6_9GAMM</name>
<dbReference type="Proteomes" id="UP001138768">
    <property type="component" value="Unassembled WGS sequence"/>
</dbReference>
<feature type="transmembrane region" description="Helical" evidence="1">
    <location>
        <begin position="6"/>
        <end position="22"/>
    </location>
</feature>
<dbReference type="InterPro" id="IPR036197">
    <property type="entry name" value="NarG-like_sf"/>
</dbReference>
<keyword evidence="1" id="KW-0472">Membrane</keyword>
<feature type="transmembrane region" description="Helical" evidence="1">
    <location>
        <begin position="149"/>
        <end position="167"/>
    </location>
</feature>
<feature type="transmembrane region" description="Helical" evidence="1">
    <location>
        <begin position="173"/>
        <end position="196"/>
    </location>
</feature>
<evidence type="ECO:0000256" key="1">
    <source>
        <dbReference type="SAM" id="Phobius"/>
    </source>
</evidence>
<keyword evidence="1" id="KW-0812">Transmembrane</keyword>
<keyword evidence="1" id="KW-1133">Transmembrane helix</keyword>
<evidence type="ECO:0000313" key="2">
    <source>
        <dbReference type="EMBL" id="MBK1619152.1"/>
    </source>
</evidence>
<feature type="transmembrane region" description="Helical" evidence="1">
    <location>
        <begin position="110"/>
        <end position="128"/>
    </location>
</feature>
<feature type="transmembrane region" description="Helical" evidence="1">
    <location>
        <begin position="78"/>
        <end position="98"/>
    </location>
</feature>
<gene>
    <name evidence="2" type="ORF">CKO42_12050</name>
</gene>